<keyword evidence="2" id="KW-1185">Reference proteome</keyword>
<dbReference type="EMBL" id="CP017269">
    <property type="protein sequence ID" value="AOT68299.1"/>
    <property type="molecule type" value="Genomic_DNA"/>
</dbReference>
<proteinExistence type="predicted"/>
<reference evidence="1 2" key="1">
    <citation type="submission" date="2016-09" db="EMBL/GenBank/DDBJ databases">
        <title>Genomic analysis reveals versatility of anaerobic energy metabolism of Geosporobacter ferrireducens IRF9 of phylum Firmicutes.</title>
        <authorList>
            <person name="Kim S.-J."/>
        </authorList>
    </citation>
    <scope>NUCLEOTIDE SEQUENCE [LARGE SCALE GENOMIC DNA]</scope>
    <source>
        <strain evidence="1 2">IRF9</strain>
    </source>
</reference>
<evidence type="ECO:0000313" key="1">
    <source>
        <dbReference type="EMBL" id="AOT68299.1"/>
    </source>
</evidence>
<dbReference type="KEGG" id="gfe:Gferi_01060"/>
<name>A0A1D8GBL9_9FIRM</name>
<dbReference type="Proteomes" id="UP000095743">
    <property type="component" value="Chromosome"/>
</dbReference>
<protein>
    <submittedName>
        <fullName evidence="1">Uncharacterized protein</fullName>
    </submittedName>
</protein>
<gene>
    <name evidence="1" type="ORF">Gferi_01060</name>
</gene>
<organism evidence="1 2">
    <name type="scientific">Geosporobacter ferrireducens</name>
    <dbReference type="NCBI Taxonomy" id="1424294"/>
    <lineage>
        <taxon>Bacteria</taxon>
        <taxon>Bacillati</taxon>
        <taxon>Bacillota</taxon>
        <taxon>Clostridia</taxon>
        <taxon>Peptostreptococcales</taxon>
        <taxon>Thermotaleaceae</taxon>
        <taxon>Geosporobacter</taxon>
    </lineage>
</organism>
<dbReference type="OrthoDB" id="2960865at2"/>
<sequence>MPSVRTYNLDAIDISGIRALLWEALSLKWAKEGHYPVHSNYRVKYDDICISIAELAAKKNIIQNPPIPQMQPFTREISALSKQRIGIVIWELVCQQILYIDLTQSSYSGNHGFVFDITEYGQKVLANGKPIPHDPDGYLDYLRHEIPDIDSVIYTYVAESIHAYNTNLLLSATTAIGCASEKALLLLIEAYIPFLPTKKEQTSFVQKTKGRFIKNQFEEFQKSLGGQKGRIDRELVDGIDIIISGIFELLRQNRNSVGHPTGKQMKKENVYASLQIFITYCKRIYALMEFFKSNYCTTNNIKTVSI</sequence>
<dbReference type="AlphaFoldDB" id="A0A1D8GBL9"/>
<accession>A0A1D8GBL9</accession>
<dbReference type="RefSeq" id="WP_069973852.1">
    <property type="nucleotide sequence ID" value="NZ_CP017269.1"/>
</dbReference>
<evidence type="ECO:0000313" key="2">
    <source>
        <dbReference type="Proteomes" id="UP000095743"/>
    </source>
</evidence>